<gene>
    <name evidence="1" type="ORF">FRD01_22935</name>
</gene>
<proteinExistence type="predicted"/>
<dbReference type="AlphaFoldDB" id="A0A5B8Y255"/>
<reference evidence="1 2" key="1">
    <citation type="submission" date="2019-08" db="EMBL/GenBank/DDBJ databases">
        <authorList>
            <person name="Liang Q."/>
        </authorList>
    </citation>
    <scope>NUCLEOTIDE SEQUENCE [LARGE SCALE GENOMIC DNA]</scope>
    <source>
        <strain evidence="1 2">V1718</strain>
    </source>
</reference>
<evidence type="ECO:0000313" key="1">
    <source>
        <dbReference type="EMBL" id="QED30036.1"/>
    </source>
</evidence>
<keyword evidence="2" id="KW-1185">Reference proteome</keyword>
<dbReference type="EMBL" id="CP042467">
    <property type="protein sequence ID" value="QED30036.1"/>
    <property type="molecule type" value="Genomic_DNA"/>
</dbReference>
<dbReference type="OrthoDB" id="197790at2"/>
<organism evidence="1 2">
    <name type="scientific">Microvenator marinus</name>
    <dbReference type="NCBI Taxonomy" id="2600177"/>
    <lineage>
        <taxon>Bacteria</taxon>
        <taxon>Deltaproteobacteria</taxon>
        <taxon>Bradymonadales</taxon>
        <taxon>Microvenatoraceae</taxon>
        <taxon>Microvenator</taxon>
    </lineage>
</organism>
<dbReference type="InterPro" id="IPR046560">
    <property type="entry name" value="DUF6714"/>
</dbReference>
<evidence type="ECO:0000313" key="2">
    <source>
        <dbReference type="Proteomes" id="UP000321595"/>
    </source>
</evidence>
<sequence length="166" mass="19645">MMTSREELIALIVRAFDGVEQPEKLTLHVAEAYDDYDYDHDEEHRAKDFIGPWQDLPDEHIRKCQCALSYVDAVGMRYYLPAYMVWYLRQLESGGAWSEHALYSLDPHLGHPVLSTYQTKRFSLFNAEQLRACARFLKYCAEEEPEKTDGHFAANKYRKYWYQFDV</sequence>
<dbReference type="Pfam" id="PF20461">
    <property type="entry name" value="DUF6714"/>
    <property type="match status" value="1"/>
</dbReference>
<dbReference type="Proteomes" id="UP000321595">
    <property type="component" value="Chromosome"/>
</dbReference>
<protein>
    <submittedName>
        <fullName evidence="1">Uncharacterized protein</fullName>
    </submittedName>
</protein>
<dbReference type="KEGG" id="bbae:FRD01_22935"/>
<accession>A0A5B8Y255</accession>
<name>A0A5B8Y255_9DELT</name>